<evidence type="ECO:0000256" key="4">
    <source>
        <dbReference type="ARBA" id="ARBA00023224"/>
    </source>
</evidence>
<keyword evidence="2" id="KW-0675">Receptor</keyword>
<dbReference type="AlphaFoldDB" id="A0AAE0YZR6"/>
<evidence type="ECO:0000256" key="1">
    <source>
        <dbReference type="ARBA" id="ARBA00023040"/>
    </source>
</evidence>
<dbReference type="Proteomes" id="UP001283361">
    <property type="component" value="Unassembled WGS sequence"/>
</dbReference>
<gene>
    <name evidence="5" type="ORF">RRG08_054956</name>
</gene>
<dbReference type="Gene3D" id="3.40.50.2300">
    <property type="match status" value="2"/>
</dbReference>
<dbReference type="EMBL" id="JAWDGP010005150">
    <property type="protein sequence ID" value="KAK3759237.1"/>
    <property type="molecule type" value="Genomic_DNA"/>
</dbReference>
<name>A0AAE0YZR6_9GAST</name>
<accession>A0AAE0YZR6</accession>
<comment type="caution">
    <text evidence="5">The sequence shown here is derived from an EMBL/GenBank/DDBJ whole genome shotgun (WGS) entry which is preliminary data.</text>
</comment>
<protein>
    <submittedName>
        <fullName evidence="5">Uncharacterized protein</fullName>
    </submittedName>
</protein>
<dbReference type="InterPro" id="IPR002455">
    <property type="entry name" value="GPCR3_GABA-B"/>
</dbReference>
<reference evidence="5" key="1">
    <citation type="journal article" date="2023" name="G3 (Bethesda)">
        <title>A reference genome for the long-term kleptoplast-retaining sea slug Elysia crispata morphotype clarki.</title>
        <authorList>
            <person name="Eastman K.E."/>
            <person name="Pendleton A.L."/>
            <person name="Shaikh M.A."/>
            <person name="Suttiyut T."/>
            <person name="Ogas R."/>
            <person name="Tomko P."/>
            <person name="Gavelis G."/>
            <person name="Widhalm J.R."/>
            <person name="Wisecaver J.H."/>
        </authorList>
    </citation>
    <scope>NUCLEOTIDE SEQUENCE</scope>
    <source>
        <strain evidence="5">ECLA1</strain>
    </source>
</reference>
<evidence type="ECO:0000256" key="3">
    <source>
        <dbReference type="ARBA" id="ARBA00023180"/>
    </source>
</evidence>
<keyword evidence="1" id="KW-0297">G-protein coupled receptor</keyword>
<proteinExistence type="predicted"/>
<dbReference type="PANTHER" id="PTHR10519:SF77">
    <property type="entry name" value="GAMMA-AMINOBUTYRIC ACID TYPE B RECEPTOR SUBUNIT 1"/>
    <property type="match status" value="1"/>
</dbReference>
<sequence length="235" mass="26975">MAPNLIKFRPLHYRALPLAFLIEYIFGRNAWNDPIVIYECINYNAVNTVEIGTSEVLKSMWRRNFMERSMCGSSLVGTRTTGTRLPSCSLSAWIGYSTHLTPVSSHHRVPLGPRGLRCSLGYSHCLLQCICQVYVEEKLYREKYMWFIIGSYLDNWHKVKDNRLICTVEQLEEALQGHLTTQSIILHQVPSMTEVGMTAQQFTERLDRMLNTPDTSLITSQATLRSPWPKMQSGL</sequence>
<keyword evidence="6" id="KW-1185">Reference proteome</keyword>
<organism evidence="5 6">
    <name type="scientific">Elysia crispata</name>
    <name type="common">lettuce slug</name>
    <dbReference type="NCBI Taxonomy" id="231223"/>
    <lineage>
        <taxon>Eukaryota</taxon>
        <taxon>Metazoa</taxon>
        <taxon>Spiralia</taxon>
        <taxon>Lophotrochozoa</taxon>
        <taxon>Mollusca</taxon>
        <taxon>Gastropoda</taxon>
        <taxon>Heterobranchia</taxon>
        <taxon>Euthyneura</taxon>
        <taxon>Panpulmonata</taxon>
        <taxon>Sacoglossa</taxon>
        <taxon>Placobranchoidea</taxon>
        <taxon>Plakobranchidae</taxon>
        <taxon>Elysia</taxon>
    </lineage>
</organism>
<dbReference type="GO" id="GO:0004965">
    <property type="term" value="F:G protein-coupled GABA receptor activity"/>
    <property type="evidence" value="ECO:0007669"/>
    <property type="project" value="InterPro"/>
</dbReference>
<dbReference type="PANTHER" id="PTHR10519">
    <property type="entry name" value="GABA-B RECEPTOR"/>
    <property type="match status" value="1"/>
</dbReference>
<keyword evidence="4" id="KW-0807">Transducer</keyword>
<dbReference type="GO" id="GO:0038039">
    <property type="term" value="C:G protein-coupled receptor heterodimeric complex"/>
    <property type="evidence" value="ECO:0007669"/>
    <property type="project" value="TreeGrafter"/>
</dbReference>
<evidence type="ECO:0000256" key="2">
    <source>
        <dbReference type="ARBA" id="ARBA00023170"/>
    </source>
</evidence>
<evidence type="ECO:0000313" key="6">
    <source>
        <dbReference type="Proteomes" id="UP001283361"/>
    </source>
</evidence>
<evidence type="ECO:0000313" key="5">
    <source>
        <dbReference type="EMBL" id="KAK3759237.1"/>
    </source>
</evidence>
<keyword evidence="3" id="KW-0325">Glycoprotein</keyword>
<dbReference type="GO" id="GO:0007214">
    <property type="term" value="P:gamma-aminobutyric acid signaling pathway"/>
    <property type="evidence" value="ECO:0007669"/>
    <property type="project" value="TreeGrafter"/>
</dbReference>